<evidence type="ECO:0000256" key="7">
    <source>
        <dbReference type="ARBA" id="ARBA00022824"/>
    </source>
</evidence>
<dbReference type="Pfam" id="PF00179">
    <property type="entry name" value="UQ_con"/>
    <property type="match status" value="1"/>
</dbReference>
<dbReference type="AlphaFoldDB" id="A0A0X8HW98"/>
<evidence type="ECO:0000256" key="2">
    <source>
        <dbReference type="ARBA" id="ARBA00012486"/>
    </source>
</evidence>
<dbReference type="PANTHER" id="PTHR24067">
    <property type="entry name" value="UBIQUITIN-CONJUGATING ENZYME E2"/>
    <property type="match status" value="1"/>
</dbReference>
<dbReference type="RefSeq" id="XP_017989628.1">
    <property type="nucleotide sequence ID" value="XM_018134100.1"/>
</dbReference>
<dbReference type="InterPro" id="IPR000608">
    <property type="entry name" value="UBC"/>
</dbReference>
<dbReference type="EMBL" id="CP014248">
    <property type="protein sequence ID" value="AMD22632.1"/>
    <property type="molecule type" value="Genomic_DNA"/>
</dbReference>
<accession>A0A0X8HW98</accession>
<evidence type="ECO:0000256" key="8">
    <source>
        <dbReference type="ARBA" id="ARBA00022840"/>
    </source>
</evidence>
<dbReference type="GO" id="GO:0061631">
    <property type="term" value="F:ubiquitin conjugating enzyme activity"/>
    <property type="evidence" value="ECO:0007669"/>
    <property type="project" value="UniProtKB-EC"/>
</dbReference>
<evidence type="ECO:0000256" key="10">
    <source>
        <dbReference type="ARBA" id="ARBA00023136"/>
    </source>
</evidence>
<keyword evidence="9 16" id="KW-1133">Transmembrane helix</keyword>
<reference evidence="18 19" key="1">
    <citation type="submission" date="2016-01" db="EMBL/GenBank/DDBJ databases">
        <title>Genome sequence of the yeast Holleya sinecauda.</title>
        <authorList>
            <person name="Dietrich F.S."/>
        </authorList>
    </citation>
    <scope>NUCLEOTIDE SEQUENCE [LARGE SCALE GENOMIC DNA]</scope>
    <source>
        <strain evidence="18 19">ATCC 58844</strain>
    </source>
</reference>
<keyword evidence="10 16" id="KW-0472">Membrane</keyword>
<dbReference type="GO" id="GO:0005524">
    <property type="term" value="F:ATP binding"/>
    <property type="evidence" value="ECO:0007669"/>
    <property type="project" value="UniProtKB-KW"/>
</dbReference>
<evidence type="ECO:0000256" key="5">
    <source>
        <dbReference type="ARBA" id="ARBA00022741"/>
    </source>
</evidence>
<evidence type="ECO:0000259" key="17">
    <source>
        <dbReference type="PROSITE" id="PS50127"/>
    </source>
</evidence>
<keyword evidence="5" id="KW-0547">Nucleotide-binding</keyword>
<dbReference type="SUPFAM" id="SSF54495">
    <property type="entry name" value="UBC-like"/>
    <property type="match status" value="1"/>
</dbReference>
<keyword evidence="6" id="KW-0833">Ubl conjugation pathway</keyword>
<evidence type="ECO:0000256" key="15">
    <source>
        <dbReference type="ARBA" id="ARBA00043952"/>
    </source>
</evidence>
<dbReference type="SMART" id="SM00212">
    <property type="entry name" value="UBCc"/>
    <property type="match status" value="1"/>
</dbReference>
<evidence type="ECO:0000256" key="4">
    <source>
        <dbReference type="ARBA" id="ARBA00022692"/>
    </source>
</evidence>
<dbReference type="FunFam" id="3.10.110.10:FF:000023">
    <property type="entry name" value="Ubiquitin-conjugating enzyme E2 J2"/>
    <property type="match status" value="1"/>
</dbReference>
<evidence type="ECO:0000256" key="16">
    <source>
        <dbReference type="SAM" id="Phobius"/>
    </source>
</evidence>
<keyword evidence="3" id="KW-0808">Transferase</keyword>
<comment type="pathway">
    <text evidence="15">Protein modification.</text>
</comment>
<evidence type="ECO:0000313" key="19">
    <source>
        <dbReference type="Proteomes" id="UP000243052"/>
    </source>
</evidence>
<evidence type="ECO:0000313" key="18">
    <source>
        <dbReference type="EMBL" id="AMD22632.1"/>
    </source>
</evidence>
<comment type="subcellular location">
    <subcellularLocation>
        <location evidence="1">Endoplasmic reticulum membrane</location>
    </subcellularLocation>
</comment>
<feature type="domain" description="UBC core" evidence="17">
    <location>
        <begin position="5"/>
        <end position="163"/>
    </location>
</feature>
<proteinExistence type="predicted"/>
<evidence type="ECO:0000256" key="3">
    <source>
        <dbReference type="ARBA" id="ARBA00022679"/>
    </source>
</evidence>
<dbReference type="STRING" id="45286.A0A0X8HW98"/>
<dbReference type="InterPro" id="IPR050113">
    <property type="entry name" value="Ub_conjugating_enzyme"/>
</dbReference>
<evidence type="ECO:0000256" key="13">
    <source>
        <dbReference type="ARBA" id="ARBA00042181"/>
    </source>
</evidence>
<dbReference type="Gene3D" id="3.10.110.10">
    <property type="entry name" value="Ubiquitin Conjugating Enzyme"/>
    <property type="match status" value="1"/>
</dbReference>
<dbReference type="InterPro" id="IPR016135">
    <property type="entry name" value="UBQ-conjugating_enzyme/RWD"/>
</dbReference>
<keyword evidence="7" id="KW-0256">Endoplasmic reticulum</keyword>
<dbReference type="CDD" id="cd23799">
    <property type="entry name" value="UBCc_UBE2J"/>
    <property type="match status" value="1"/>
</dbReference>
<feature type="transmembrane region" description="Helical" evidence="16">
    <location>
        <begin position="227"/>
        <end position="244"/>
    </location>
</feature>
<keyword evidence="4 16" id="KW-0812">Transmembrane</keyword>
<keyword evidence="8" id="KW-0067">ATP-binding</keyword>
<keyword evidence="19" id="KW-1185">Reference proteome</keyword>
<dbReference type="PROSITE" id="PS50127">
    <property type="entry name" value="UBC_2"/>
    <property type="match status" value="1"/>
</dbReference>
<evidence type="ECO:0000256" key="9">
    <source>
        <dbReference type="ARBA" id="ARBA00022989"/>
    </source>
</evidence>
<evidence type="ECO:0000256" key="14">
    <source>
        <dbReference type="ARBA" id="ARBA00042191"/>
    </source>
</evidence>
<evidence type="ECO:0000256" key="11">
    <source>
        <dbReference type="ARBA" id="ARBA00039885"/>
    </source>
</evidence>
<dbReference type="GO" id="GO:0005789">
    <property type="term" value="C:endoplasmic reticulum membrane"/>
    <property type="evidence" value="ECO:0007669"/>
    <property type="project" value="UniProtKB-SubCell"/>
</dbReference>
<organism evidence="18 19">
    <name type="scientific">Eremothecium sinecaudum</name>
    <dbReference type="NCBI Taxonomy" id="45286"/>
    <lineage>
        <taxon>Eukaryota</taxon>
        <taxon>Fungi</taxon>
        <taxon>Dikarya</taxon>
        <taxon>Ascomycota</taxon>
        <taxon>Saccharomycotina</taxon>
        <taxon>Saccharomycetes</taxon>
        <taxon>Saccharomycetales</taxon>
        <taxon>Saccharomycetaceae</taxon>
        <taxon>Eremothecium</taxon>
    </lineage>
</organism>
<evidence type="ECO:0000256" key="12">
    <source>
        <dbReference type="ARBA" id="ARBA00041570"/>
    </source>
</evidence>
<evidence type="ECO:0000256" key="1">
    <source>
        <dbReference type="ARBA" id="ARBA00004586"/>
    </source>
</evidence>
<dbReference type="EC" id="2.3.2.23" evidence="2"/>
<sequence length="245" mass="28002">MASQQGVKRLTREYKMIKENPPPYITAVPHEDYILLWHYVITGPPDTPYEGGQYHGTLLFPSEYPFKPPAIKMITPNGRFKENTRLCLSMSDFHPDTWNPSWSVATILTGLLSFMTGDEQTSGSINTGDAQKRLLARKSKAYNAKSNSAFQLMFPELVKKNLEDIELSKQIEESKEKDNRKYNYDKLEKEKAVSLDQIEDPEDRIRAELLSKQDKDQLASNSGRSGIMSWSFFILAIVLVICCLR</sequence>
<gene>
    <name evidence="18" type="ORF">AW171_hschr84683</name>
</gene>
<evidence type="ECO:0000256" key="6">
    <source>
        <dbReference type="ARBA" id="ARBA00022786"/>
    </source>
</evidence>
<protein>
    <recommendedName>
        <fullName evidence="11">Ubiquitin-conjugating enzyme E2 6</fullName>
        <ecNumber evidence="2">2.3.2.23</ecNumber>
    </recommendedName>
    <alternativeName>
        <fullName evidence="13">E2 ubiquitin-conjugating enzyme 6</fullName>
    </alternativeName>
    <alternativeName>
        <fullName evidence="14">Ubiquitin carrier protein UBC6</fullName>
    </alternativeName>
    <alternativeName>
        <fullName evidence="12">Ubiquitin-protein ligase UBC6</fullName>
    </alternativeName>
</protein>
<dbReference type="Proteomes" id="UP000243052">
    <property type="component" value="Chromosome viii"/>
</dbReference>
<dbReference type="OrthoDB" id="1158011at2759"/>
<name>A0A0X8HW98_9SACH</name>
<dbReference type="GeneID" id="28725993"/>